<accession>A0A1G2IZ24</accession>
<dbReference type="AlphaFoldDB" id="A0A1G2IZ24"/>
<dbReference type="GO" id="GO:0004803">
    <property type="term" value="F:transposase activity"/>
    <property type="evidence" value="ECO:0007669"/>
    <property type="project" value="InterPro"/>
</dbReference>
<dbReference type="InterPro" id="IPR002686">
    <property type="entry name" value="Transposase_17"/>
</dbReference>
<dbReference type="PANTHER" id="PTHR34322">
    <property type="entry name" value="TRANSPOSASE, Y1_TNP DOMAIN-CONTAINING"/>
    <property type="match status" value="1"/>
</dbReference>
<name>A0A1G2IZ24_9BACT</name>
<dbReference type="GO" id="GO:0006313">
    <property type="term" value="P:DNA transposition"/>
    <property type="evidence" value="ECO:0007669"/>
    <property type="project" value="InterPro"/>
</dbReference>
<dbReference type="Gene3D" id="3.30.70.1290">
    <property type="entry name" value="Transposase IS200-like"/>
    <property type="match status" value="1"/>
</dbReference>
<dbReference type="GO" id="GO:0003677">
    <property type="term" value="F:DNA binding"/>
    <property type="evidence" value="ECO:0007669"/>
    <property type="project" value="InterPro"/>
</dbReference>
<dbReference type="Proteomes" id="UP000178650">
    <property type="component" value="Unassembled WGS sequence"/>
</dbReference>
<dbReference type="SMART" id="SM01321">
    <property type="entry name" value="Y1_Tnp"/>
    <property type="match status" value="1"/>
</dbReference>
<proteinExistence type="predicted"/>
<reference evidence="2 3" key="1">
    <citation type="journal article" date="2016" name="Nat. Commun.">
        <title>Thousands of microbial genomes shed light on interconnected biogeochemical processes in an aquifer system.</title>
        <authorList>
            <person name="Anantharaman K."/>
            <person name="Brown C.T."/>
            <person name="Hug L.A."/>
            <person name="Sharon I."/>
            <person name="Castelle C.J."/>
            <person name="Probst A.J."/>
            <person name="Thomas B.C."/>
            <person name="Singh A."/>
            <person name="Wilkins M.J."/>
            <person name="Karaoz U."/>
            <person name="Brodie E.L."/>
            <person name="Williams K.H."/>
            <person name="Hubbard S.S."/>
            <person name="Banfield J.F."/>
        </authorList>
    </citation>
    <scope>NUCLEOTIDE SEQUENCE [LARGE SCALE GENOMIC DNA]</scope>
</reference>
<gene>
    <name evidence="2" type="ORF">A2358_01340</name>
</gene>
<evidence type="ECO:0000313" key="3">
    <source>
        <dbReference type="Proteomes" id="UP000178650"/>
    </source>
</evidence>
<protein>
    <recommendedName>
        <fullName evidence="1">Transposase IS200-like domain-containing protein</fullName>
    </recommendedName>
</protein>
<dbReference type="SUPFAM" id="SSF143422">
    <property type="entry name" value="Transposase IS200-like"/>
    <property type="match status" value="1"/>
</dbReference>
<dbReference type="PANTHER" id="PTHR34322:SF2">
    <property type="entry name" value="TRANSPOSASE IS200-LIKE DOMAIN-CONTAINING PROTEIN"/>
    <property type="match status" value="1"/>
</dbReference>
<dbReference type="InterPro" id="IPR036515">
    <property type="entry name" value="Transposase_17_sf"/>
</dbReference>
<evidence type="ECO:0000259" key="1">
    <source>
        <dbReference type="SMART" id="SM01321"/>
    </source>
</evidence>
<dbReference type="Pfam" id="PF01797">
    <property type="entry name" value="Y1_Tnp"/>
    <property type="match status" value="1"/>
</dbReference>
<feature type="domain" description="Transposase IS200-like" evidence="1">
    <location>
        <begin position="8"/>
        <end position="151"/>
    </location>
</feature>
<sequence length="233" mass="27240">MRKEPYTVGDFIHVYNRGNRKQPIVLDTKDQWRFLLMLRYFNDEHSSSNPLRYLLKSDFNRAFEWPPDWPAHKPLVNIVCFTLMPNHYHLILEEISEGGITKFMRKFGTGMTNYFNTKHKESGRLFQGAFKAKRIDAENYLSYLTVYIQVKNVFELYAGGIKKAVNNFDDAFRWAVEYPYSSLADYADNRNSPIVEKSVAGGMFSSVGEYRNFSKQCMLNMNLQDKLGDLAFE</sequence>
<organism evidence="2 3">
    <name type="scientific">Candidatus Staskawiczbacteria bacterium RIFOXYB1_FULL_37_44</name>
    <dbReference type="NCBI Taxonomy" id="1802223"/>
    <lineage>
        <taxon>Bacteria</taxon>
        <taxon>Candidatus Staskawicziibacteriota</taxon>
    </lineage>
</organism>
<evidence type="ECO:0000313" key="2">
    <source>
        <dbReference type="EMBL" id="OGZ79590.1"/>
    </source>
</evidence>
<comment type="caution">
    <text evidence="2">The sequence shown here is derived from an EMBL/GenBank/DDBJ whole genome shotgun (WGS) entry which is preliminary data.</text>
</comment>
<dbReference type="EMBL" id="MHPJ01000001">
    <property type="protein sequence ID" value="OGZ79590.1"/>
    <property type="molecule type" value="Genomic_DNA"/>
</dbReference>